<protein>
    <submittedName>
        <fullName evidence="1">Uncharacterized protein</fullName>
    </submittedName>
</protein>
<evidence type="ECO:0000313" key="1">
    <source>
        <dbReference type="EMBL" id="KAI3773133.1"/>
    </source>
</evidence>
<evidence type="ECO:0000313" key="2">
    <source>
        <dbReference type="Proteomes" id="UP001055879"/>
    </source>
</evidence>
<reference evidence="1 2" key="2">
    <citation type="journal article" date="2022" name="Mol. Ecol. Resour.">
        <title>The genomes of chicory, endive, great burdock and yacon provide insights into Asteraceae paleo-polyploidization history and plant inulin production.</title>
        <authorList>
            <person name="Fan W."/>
            <person name="Wang S."/>
            <person name="Wang H."/>
            <person name="Wang A."/>
            <person name="Jiang F."/>
            <person name="Liu H."/>
            <person name="Zhao H."/>
            <person name="Xu D."/>
            <person name="Zhang Y."/>
        </authorList>
    </citation>
    <scope>NUCLEOTIDE SEQUENCE [LARGE SCALE GENOMIC DNA]</scope>
    <source>
        <strain evidence="2">cv. Niubang</strain>
    </source>
</reference>
<comment type="caution">
    <text evidence="1">The sequence shown here is derived from an EMBL/GenBank/DDBJ whole genome shotgun (WGS) entry which is preliminary data.</text>
</comment>
<reference evidence="2" key="1">
    <citation type="journal article" date="2022" name="Mol. Ecol. Resour.">
        <title>The genomes of chicory, endive, great burdock and yacon provide insights into Asteraceae palaeo-polyploidization history and plant inulin production.</title>
        <authorList>
            <person name="Fan W."/>
            <person name="Wang S."/>
            <person name="Wang H."/>
            <person name="Wang A."/>
            <person name="Jiang F."/>
            <person name="Liu H."/>
            <person name="Zhao H."/>
            <person name="Xu D."/>
            <person name="Zhang Y."/>
        </authorList>
    </citation>
    <scope>NUCLEOTIDE SEQUENCE [LARGE SCALE GENOMIC DNA]</scope>
    <source>
        <strain evidence="2">cv. Niubang</strain>
    </source>
</reference>
<proteinExistence type="predicted"/>
<gene>
    <name evidence="1" type="ORF">L6452_04333</name>
</gene>
<keyword evidence="2" id="KW-1185">Reference proteome</keyword>
<name>A0ACB9FQR0_ARCLA</name>
<dbReference type="EMBL" id="CM042047">
    <property type="protein sequence ID" value="KAI3773133.1"/>
    <property type="molecule type" value="Genomic_DNA"/>
</dbReference>
<sequence length="213" mass="24141">MAMKLHGLVGSNATFRSMVALIEKDLDFEFVPVDFAAREHKTPQYLARNPFGQVPAFEDGDLKLFESRAISKYVAETYADKGTNLTFNDSKKLAIQTVWMEVEGQKFDPASAKLVWELALKPIFGQTTDDLVVAEFEQKLSQVLDVYERRLTESKFLGGDKFTLADLYHLPNIHYLMATKAKSLFHARPHVGAWCEDILSRPAWLKVVAMLPK</sequence>
<organism evidence="1 2">
    <name type="scientific">Arctium lappa</name>
    <name type="common">Greater burdock</name>
    <name type="synonym">Lappa major</name>
    <dbReference type="NCBI Taxonomy" id="4217"/>
    <lineage>
        <taxon>Eukaryota</taxon>
        <taxon>Viridiplantae</taxon>
        <taxon>Streptophyta</taxon>
        <taxon>Embryophyta</taxon>
        <taxon>Tracheophyta</taxon>
        <taxon>Spermatophyta</taxon>
        <taxon>Magnoliopsida</taxon>
        <taxon>eudicotyledons</taxon>
        <taxon>Gunneridae</taxon>
        <taxon>Pentapetalae</taxon>
        <taxon>asterids</taxon>
        <taxon>campanulids</taxon>
        <taxon>Asterales</taxon>
        <taxon>Asteraceae</taxon>
        <taxon>Carduoideae</taxon>
        <taxon>Cardueae</taxon>
        <taxon>Arctiinae</taxon>
        <taxon>Arctium</taxon>
    </lineage>
</organism>
<dbReference type="Proteomes" id="UP001055879">
    <property type="component" value="Linkage Group LG01"/>
</dbReference>
<accession>A0ACB9FQR0</accession>